<reference evidence="1 2" key="1">
    <citation type="submission" date="2020-07" db="EMBL/GenBank/DDBJ databases">
        <title>Sequencing the genomes of 1000 actinobacteria strains.</title>
        <authorList>
            <person name="Klenk H.-P."/>
        </authorList>
    </citation>
    <scope>NUCLEOTIDE SEQUENCE [LARGE SCALE GENOMIC DNA]</scope>
    <source>
        <strain evidence="1 2">DSM 40398</strain>
    </source>
</reference>
<sequence>MTMVGDGDVHGAQPPKVLVLAMDPRLAMDPAPAVPAKRQHKRVIGLAGHFAEEGARVDVVTAEPDGWAGLDERVRLHRLDRAEARHPLPWLEHTFVIRAPRVAVRPVARAGRLGARLERARSRGSRAVHRRLFVPFYRHVRPHVLARIARRRVLREIDTGGLVRVIVMDRTSVPLGRRLARLHPDLVVTTRQERSLDAKP</sequence>
<organism evidence="1 2">
    <name type="scientific">Actinomadura luteofluorescens</name>
    <dbReference type="NCBI Taxonomy" id="46163"/>
    <lineage>
        <taxon>Bacteria</taxon>
        <taxon>Bacillati</taxon>
        <taxon>Actinomycetota</taxon>
        <taxon>Actinomycetes</taxon>
        <taxon>Streptosporangiales</taxon>
        <taxon>Thermomonosporaceae</taxon>
        <taxon>Actinomadura</taxon>
    </lineage>
</organism>
<dbReference type="Proteomes" id="UP000529783">
    <property type="component" value="Unassembled WGS sequence"/>
</dbReference>
<comment type="caution">
    <text evidence="1">The sequence shown here is derived from an EMBL/GenBank/DDBJ whole genome shotgun (WGS) entry which is preliminary data.</text>
</comment>
<dbReference type="EMBL" id="JACCBA010000001">
    <property type="protein sequence ID" value="NYD47490.1"/>
    <property type="molecule type" value="Genomic_DNA"/>
</dbReference>
<keyword evidence="2" id="KW-1185">Reference proteome</keyword>
<name>A0A7Y9EGT2_9ACTN</name>
<accession>A0A7Y9EGT2</accession>
<gene>
    <name evidence="1" type="ORF">BJY14_003473</name>
</gene>
<evidence type="ECO:0000313" key="2">
    <source>
        <dbReference type="Proteomes" id="UP000529783"/>
    </source>
</evidence>
<proteinExistence type="predicted"/>
<dbReference type="AlphaFoldDB" id="A0A7Y9EGT2"/>
<evidence type="ECO:0008006" key="3">
    <source>
        <dbReference type="Google" id="ProtNLM"/>
    </source>
</evidence>
<evidence type="ECO:0000313" key="1">
    <source>
        <dbReference type="EMBL" id="NYD47490.1"/>
    </source>
</evidence>
<dbReference type="RefSeq" id="WP_179844563.1">
    <property type="nucleotide sequence ID" value="NZ_JACCBA010000001.1"/>
</dbReference>
<protein>
    <recommendedName>
        <fullName evidence="3">Glycosyltransferase family 4 protein</fullName>
    </recommendedName>
</protein>